<gene>
    <name evidence="9" type="ORF">PV11_03911</name>
</gene>
<accession>A0A0D1YL03</accession>
<dbReference type="InterPro" id="IPR007219">
    <property type="entry name" value="XnlR_reg_dom"/>
</dbReference>
<proteinExistence type="predicted"/>
<dbReference type="PANTHER" id="PTHR31845:SF10">
    <property type="entry name" value="ZN(II)2CYS6 TRANSCRIPTION FACTOR (EUROFUNG)"/>
    <property type="match status" value="1"/>
</dbReference>
<evidence type="ECO:0000259" key="8">
    <source>
        <dbReference type="PROSITE" id="PS00463"/>
    </source>
</evidence>
<evidence type="ECO:0000256" key="7">
    <source>
        <dbReference type="SAM" id="MobiDB-lite"/>
    </source>
</evidence>
<dbReference type="InterPro" id="IPR036864">
    <property type="entry name" value="Zn2-C6_fun-type_DNA-bd_sf"/>
</dbReference>
<dbReference type="Gene3D" id="4.10.240.10">
    <property type="entry name" value="Zn(2)-C6 fungal-type DNA-binding domain"/>
    <property type="match status" value="1"/>
</dbReference>
<dbReference type="CDD" id="cd12148">
    <property type="entry name" value="fungal_TF_MHR"/>
    <property type="match status" value="1"/>
</dbReference>
<evidence type="ECO:0000313" key="9">
    <source>
        <dbReference type="EMBL" id="KIV81749.1"/>
    </source>
</evidence>
<feature type="region of interest" description="Disordered" evidence="7">
    <location>
        <begin position="524"/>
        <end position="543"/>
    </location>
</feature>
<protein>
    <recommendedName>
        <fullName evidence="8">Zn(2)-C6 fungal-type domain-containing protein</fullName>
    </recommendedName>
</protein>
<feature type="domain" description="Zn(2)-C6 fungal-type" evidence="8">
    <location>
        <begin position="18"/>
        <end position="48"/>
    </location>
</feature>
<dbReference type="AlphaFoldDB" id="A0A0D1YL03"/>
<keyword evidence="6" id="KW-0539">Nucleus</keyword>
<dbReference type="EMBL" id="KN846952">
    <property type="protein sequence ID" value="KIV81749.1"/>
    <property type="molecule type" value="Genomic_DNA"/>
</dbReference>
<evidence type="ECO:0000256" key="1">
    <source>
        <dbReference type="ARBA" id="ARBA00004123"/>
    </source>
</evidence>
<evidence type="ECO:0000313" key="10">
    <source>
        <dbReference type="Proteomes" id="UP000053599"/>
    </source>
</evidence>
<dbReference type="GO" id="GO:0000981">
    <property type="term" value="F:DNA-binding transcription factor activity, RNA polymerase II-specific"/>
    <property type="evidence" value="ECO:0007669"/>
    <property type="project" value="InterPro"/>
</dbReference>
<dbReference type="PROSITE" id="PS00463">
    <property type="entry name" value="ZN2_CY6_FUNGAL_1"/>
    <property type="match status" value="1"/>
</dbReference>
<dbReference type="InterPro" id="IPR001138">
    <property type="entry name" value="Zn2Cys6_DnaBD"/>
</dbReference>
<dbReference type="GO" id="GO:0005634">
    <property type="term" value="C:nucleus"/>
    <property type="evidence" value="ECO:0007669"/>
    <property type="project" value="UniProtKB-SubCell"/>
</dbReference>
<evidence type="ECO:0000256" key="3">
    <source>
        <dbReference type="ARBA" id="ARBA00023015"/>
    </source>
</evidence>
<evidence type="ECO:0000256" key="2">
    <source>
        <dbReference type="ARBA" id="ARBA00022723"/>
    </source>
</evidence>
<dbReference type="HOGENOM" id="CLU_006524_7_2_1"/>
<keyword evidence="5" id="KW-0804">Transcription</keyword>
<comment type="subcellular location">
    <subcellularLocation>
        <location evidence="1">Nucleus</location>
    </subcellularLocation>
</comment>
<dbReference type="PANTHER" id="PTHR31845">
    <property type="entry name" value="FINGER DOMAIN PROTEIN, PUTATIVE-RELATED"/>
    <property type="match status" value="1"/>
</dbReference>
<keyword evidence="3" id="KW-0805">Transcription regulation</keyword>
<evidence type="ECO:0000256" key="5">
    <source>
        <dbReference type="ARBA" id="ARBA00023163"/>
    </source>
</evidence>
<dbReference type="InterPro" id="IPR051089">
    <property type="entry name" value="prtT"/>
</dbReference>
<dbReference type="GO" id="GO:0000976">
    <property type="term" value="F:transcription cis-regulatory region binding"/>
    <property type="evidence" value="ECO:0007669"/>
    <property type="project" value="TreeGrafter"/>
</dbReference>
<evidence type="ECO:0000256" key="4">
    <source>
        <dbReference type="ARBA" id="ARBA00023125"/>
    </source>
</evidence>
<evidence type="ECO:0000256" key="6">
    <source>
        <dbReference type="ARBA" id="ARBA00023242"/>
    </source>
</evidence>
<dbReference type="STRING" id="1016849.A0A0D1YL03"/>
<dbReference type="GO" id="GO:0008270">
    <property type="term" value="F:zinc ion binding"/>
    <property type="evidence" value="ECO:0007669"/>
    <property type="project" value="InterPro"/>
</dbReference>
<sequence>MLALTPPSECDGGRIPKACLPCARAKVRCEINAGQEGCNRCRRLRKNCAEQAPGAHRHKTPGKAKVARLEEKLNGVTSILAASQLVTSGLNPLLPSGTPDCAPSAWIDIFVRHESEANAMLEIYRSEMQPLFPFVVTFPDITYTELRQEKPLFVLAIMMVSCRHDQARQIAIARKLRELISYTMLVKGERSLDILQCLLVYLSWYQIHVDLSSQVGNLVHLIMAMTTDLCLNKGNFSPAPAAQALRNPKVPAPRPNTRTLEERRTFLGAFFLTSIASTCHRDMYPIQHSPYVDECCQAISAAAEYSTDIDVVHLTRLHGMADKIFHSLTPDVWQRTPVFGSAPLGACVKSIQLEMLPLNSSLPAGGGLNFALHMHYYATEIFLYQTALYDHIGPSRYGTYPLSRLHILYACLESTKRCFETAYTVPPSQWFDLPWSFWSLLGHAIVVLSKLSLLRFEGWDQADVRRTMDFCGAMDALQQQLDTAKDWIESQSSQNGHDRSPRVVPQLYSTFSAKLKRVKIAHEAKSTAQPMNVHSTSDSSSSDTLMIPTDDTFASPSATFFGDFLHESLWEHFT</sequence>
<reference evidence="9 10" key="1">
    <citation type="submission" date="2015-01" db="EMBL/GenBank/DDBJ databases">
        <title>The Genome Sequence of Exophiala sideris CBS121828.</title>
        <authorList>
            <consortium name="The Broad Institute Genomics Platform"/>
            <person name="Cuomo C."/>
            <person name="de Hoog S."/>
            <person name="Gorbushina A."/>
            <person name="Stielow B."/>
            <person name="Teixiera M."/>
            <person name="Abouelleil A."/>
            <person name="Chapman S.B."/>
            <person name="Priest M."/>
            <person name="Young S.K."/>
            <person name="Wortman J."/>
            <person name="Nusbaum C."/>
            <person name="Birren B."/>
        </authorList>
    </citation>
    <scope>NUCLEOTIDE SEQUENCE [LARGE SCALE GENOMIC DNA]</scope>
    <source>
        <strain evidence="9 10">CBS 121828</strain>
    </source>
</reference>
<dbReference type="Pfam" id="PF04082">
    <property type="entry name" value="Fungal_trans"/>
    <property type="match status" value="1"/>
</dbReference>
<dbReference type="OrthoDB" id="4117056at2759"/>
<dbReference type="SUPFAM" id="SSF57701">
    <property type="entry name" value="Zn2/Cys6 DNA-binding domain"/>
    <property type="match status" value="1"/>
</dbReference>
<dbReference type="Proteomes" id="UP000053599">
    <property type="component" value="Unassembled WGS sequence"/>
</dbReference>
<keyword evidence="2" id="KW-0479">Metal-binding</keyword>
<keyword evidence="4" id="KW-0238">DNA-binding</keyword>
<name>A0A0D1YL03_9EURO</name>
<dbReference type="CDD" id="cd00067">
    <property type="entry name" value="GAL4"/>
    <property type="match status" value="1"/>
</dbReference>
<organism evidence="9 10">
    <name type="scientific">Exophiala sideris</name>
    <dbReference type="NCBI Taxonomy" id="1016849"/>
    <lineage>
        <taxon>Eukaryota</taxon>
        <taxon>Fungi</taxon>
        <taxon>Dikarya</taxon>
        <taxon>Ascomycota</taxon>
        <taxon>Pezizomycotina</taxon>
        <taxon>Eurotiomycetes</taxon>
        <taxon>Chaetothyriomycetidae</taxon>
        <taxon>Chaetothyriales</taxon>
        <taxon>Herpotrichiellaceae</taxon>
        <taxon>Exophiala</taxon>
    </lineage>
</organism>